<dbReference type="SUPFAM" id="SSF53448">
    <property type="entry name" value="Nucleotide-diphospho-sugar transferases"/>
    <property type="match status" value="1"/>
</dbReference>
<dbReference type="Gene3D" id="3.90.550.10">
    <property type="entry name" value="Spore Coat Polysaccharide Biosynthesis Protein SpsA, Chain A"/>
    <property type="match status" value="1"/>
</dbReference>
<proteinExistence type="inferred from homology"/>
<dbReference type="EMBL" id="LIAV01000212">
    <property type="protein sequence ID" value="KRO39463.1"/>
    <property type="molecule type" value="Genomic_DNA"/>
</dbReference>
<comment type="caution">
    <text evidence="12">The sequence shown here is derived from an EMBL/GenBank/DDBJ whole genome shotgun (WGS) entry which is preliminary data.</text>
</comment>
<protein>
    <recommendedName>
        <fullName evidence="3">UTP--glucose-1-phosphate uridylyltransferase</fullName>
        <ecNumber evidence="2">2.7.7.9</ecNumber>
    </recommendedName>
    <alternativeName>
        <fullName evidence="6">Alpha-D-glucosyl-1-phosphate uridylyltransferase</fullName>
    </alternativeName>
    <alternativeName>
        <fullName evidence="7">UDP-glucose pyrophosphorylase</fullName>
    </alternativeName>
    <alternativeName>
        <fullName evidence="8">Uridine diphosphoglucose pyrophosphorylase</fullName>
    </alternativeName>
</protein>
<feature type="domain" description="Nucleotidyl transferase" evidence="11">
    <location>
        <begin position="11"/>
        <end position="155"/>
    </location>
</feature>
<dbReference type="AlphaFoldDB" id="A0A0R2PN33"/>
<dbReference type="InterPro" id="IPR005771">
    <property type="entry name" value="GalU_uridylyltTrfase_bac/arc"/>
</dbReference>
<dbReference type="Pfam" id="PF00483">
    <property type="entry name" value="NTP_transferase"/>
    <property type="match status" value="1"/>
</dbReference>
<name>A0A0R2PN33_9GAMM</name>
<dbReference type="PANTHER" id="PTHR43197">
    <property type="entry name" value="UTP--GLUCOSE-1-PHOSPHATE URIDYLYLTRANSFERASE"/>
    <property type="match status" value="1"/>
</dbReference>
<evidence type="ECO:0000259" key="11">
    <source>
        <dbReference type="Pfam" id="PF00483"/>
    </source>
</evidence>
<evidence type="ECO:0000256" key="4">
    <source>
        <dbReference type="ARBA" id="ARBA00022679"/>
    </source>
</evidence>
<evidence type="ECO:0000256" key="3">
    <source>
        <dbReference type="ARBA" id="ARBA00019048"/>
    </source>
</evidence>
<dbReference type="EC" id="2.7.7.9" evidence="2"/>
<dbReference type="Proteomes" id="UP000050874">
    <property type="component" value="Unassembled WGS sequence"/>
</dbReference>
<reference evidence="13" key="1">
    <citation type="submission" date="2015-10" db="EMBL/GenBank/DDBJ databases">
        <title>Metagenome-Assembled Genomes uncover a global brackish microbiome.</title>
        <authorList>
            <person name="Hugerth L.W."/>
            <person name="Larsson J."/>
            <person name="Alneberg J."/>
            <person name="Lindh M.V."/>
            <person name="Legrand C."/>
            <person name="Pinhassi J."/>
            <person name="Andersson A."/>
        </authorList>
    </citation>
    <scope>NUCLEOTIDE SEQUENCE [LARGE SCALE GENOMIC DNA]</scope>
</reference>
<dbReference type="InterPro" id="IPR005835">
    <property type="entry name" value="NTP_transferase_dom"/>
</dbReference>
<accession>A0A0R2PN33</accession>
<organism evidence="12 13">
    <name type="scientific">SAR86 cluster bacterium BACL1 MAG-120920-bin57</name>
    <dbReference type="NCBI Taxonomy" id="1655571"/>
    <lineage>
        <taxon>Bacteria</taxon>
        <taxon>Pseudomonadati</taxon>
        <taxon>Pseudomonadota</taxon>
        <taxon>Gammaproteobacteria</taxon>
        <taxon>SAR86 cluster</taxon>
    </lineage>
</organism>
<dbReference type="InterPro" id="IPR029044">
    <property type="entry name" value="Nucleotide-diphossugar_trans"/>
</dbReference>
<evidence type="ECO:0000256" key="5">
    <source>
        <dbReference type="ARBA" id="ARBA00022695"/>
    </source>
</evidence>
<comment type="catalytic activity">
    <reaction evidence="10">
        <text>alpha-D-glucose 1-phosphate + UTP + H(+) = UDP-alpha-D-glucose + diphosphate</text>
        <dbReference type="Rhea" id="RHEA:19889"/>
        <dbReference type="ChEBI" id="CHEBI:15378"/>
        <dbReference type="ChEBI" id="CHEBI:33019"/>
        <dbReference type="ChEBI" id="CHEBI:46398"/>
        <dbReference type="ChEBI" id="CHEBI:58601"/>
        <dbReference type="ChEBI" id="CHEBI:58885"/>
        <dbReference type="EC" id="2.7.7.9"/>
    </reaction>
</comment>
<evidence type="ECO:0000256" key="8">
    <source>
        <dbReference type="ARBA" id="ARBA00032341"/>
    </source>
</evidence>
<keyword evidence="5" id="KW-0548">Nucleotidyltransferase</keyword>
<evidence type="ECO:0000313" key="12">
    <source>
        <dbReference type="EMBL" id="KRO39463.1"/>
    </source>
</evidence>
<evidence type="ECO:0000256" key="2">
    <source>
        <dbReference type="ARBA" id="ARBA00012415"/>
    </source>
</evidence>
<dbReference type="GO" id="GO:0006011">
    <property type="term" value="P:UDP-alpha-D-glucose metabolic process"/>
    <property type="evidence" value="ECO:0007669"/>
    <property type="project" value="InterPro"/>
</dbReference>
<sequence length="159" mass="17795">MKKITKAIFPVAGLGTRFLPATKAIPKEMLPIIDKPLIEYAVEEAVLAGIEEIIFITSHTKPSIEHHFSPNYELEEKLVQRGNLEAIKKINRDIFKNIKFTYVHQESQKGLGDAILQARDRIDQELFAVLLADDLIINAPSATQQLIDIAELHNASVLA</sequence>
<dbReference type="PANTHER" id="PTHR43197:SF1">
    <property type="entry name" value="UTP--GLUCOSE-1-PHOSPHATE URIDYLYLTRANSFERASE"/>
    <property type="match status" value="1"/>
</dbReference>
<evidence type="ECO:0000313" key="13">
    <source>
        <dbReference type="Proteomes" id="UP000050874"/>
    </source>
</evidence>
<evidence type="ECO:0000256" key="9">
    <source>
        <dbReference type="ARBA" id="ARBA00037294"/>
    </source>
</evidence>
<comment type="similarity">
    <text evidence="1">Belongs to the UDPGP type 2 family.</text>
</comment>
<gene>
    <name evidence="12" type="ORF">ABR63_08380</name>
</gene>
<evidence type="ECO:0000256" key="1">
    <source>
        <dbReference type="ARBA" id="ARBA00006890"/>
    </source>
</evidence>
<comment type="function">
    <text evidence="9">May play a role in stationary phase survival.</text>
</comment>
<keyword evidence="4" id="KW-0808">Transferase</keyword>
<evidence type="ECO:0000256" key="10">
    <source>
        <dbReference type="ARBA" id="ARBA00048128"/>
    </source>
</evidence>
<evidence type="ECO:0000256" key="6">
    <source>
        <dbReference type="ARBA" id="ARBA00031455"/>
    </source>
</evidence>
<dbReference type="GO" id="GO:0003983">
    <property type="term" value="F:UTP:glucose-1-phosphate uridylyltransferase activity"/>
    <property type="evidence" value="ECO:0007669"/>
    <property type="project" value="UniProtKB-EC"/>
</dbReference>
<evidence type="ECO:0000256" key="7">
    <source>
        <dbReference type="ARBA" id="ARBA00031959"/>
    </source>
</evidence>